<name>A0A382S1B2_9ZZZZ</name>
<evidence type="ECO:0000313" key="1">
    <source>
        <dbReference type="EMBL" id="SVD02721.1"/>
    </source>
</evidence>
<reference evidence="1" key="1">
    <citation type="submission" date="2018-05" db="EMBL/GenBank/DDBJ databases">
        <authorList>
            <person name="Lanie J.A."/>
            <person name="Ng W.-L."/>
            <person name="Kazmierczak K.M."/>
            <person name="Andrzejewski T.M."/>
            <person name="Davidsen T.M."/>
            <person name="Wayne K.J."/>
            <person name="Tettelin H."/>
            <person name="Glass J.I."/>
            <person name="Rusch D."/>
            <person name="Podicherti R."/>
            <person name="Tsui H.-C.T."/>
            <person name="Winkler M.E."/>
        </authorList>
    </citation>
    <scope>NUCLEOTIDE SEQUENCE</scope>
</reference>
<dbReference type="AlphaFoldDB" id="A0A382S1B2"/>
<sequence>MKISLFLYFLFMLPAFSSAEINYSHRGNFNLGTIHRLFDGSIIKIPYRMVTYESALEYGNINLNSSAAFEFRLNDINDILGSDLLFDLRELYLEWMTPVGDFSIGKQLIIWGSTSANSPTDNICPFNYYYLFSLGKERKEGILSFNSNIYWGNLKFNTIIIPEHNTNILPINDPEYAISSPFIPKDEQIMDLKNPYEYGLSIYIPFNSIDITTSYFSGYDRIVSFFGANVWSNQAFLSPIIPDTVLSYRKTDVYGLGFSALLGNFTIRADGG</sequence>
<dbReference type="SUPFAM" id="SSF56935">
    <property type="entry name" value="Porins"/>
    <property type="match status" value="1"/>
</dbReference>
<protein>
    <submittedName>
        <fullName evidence="1">Uncharacterized protein</fullName>
    </submittedName>
</protein>
<proteinExistence type="predicted"/>
<organism evidence="1">
    <name type="scientific">marine metagenome</name>
    <dbReference type="NCBI Taxonomy" id="408172"/>
    <lineage>
        <taxon>unclassified sequences</taxon>
        <taxon>metagenomes</taxon>
        <taxon>ecological metagenomes</taxon>
    </lineage>
</organism>
<gene>
    <name evidence="1" type="ORF">METZ01_LOCUS355575</name>
</gene>
<feature type="non-terminal residue" evidence="1">
    <location>
        <position position="272"/>
    </location>
</feature>
<accession>A0A382S1B2</accession>
<dbReference type="EMBL" id="UINC01125114">
    <property type="protein sequence ID" value="SVD02721.1"/>
    <property type="molecule type" value="Genomic_DNA"/>
</dbReference>